<dbReference type="Pfam" id="PF01988">
    <property type="entry name" value="VIT1"/>
    <property type="match status" value="1"/>
</dbReference>
<dbReference type="GO" id="GO:0012505">
    <property type="term" value="C:endomembrane system"/>
    <property type="evidence" value="ECO:0007669"/>
    <property type="project" value="UniProtKB-SubCell"/>
</dbReference>
<evidence type="ECO:0000256" key="1">
    <source>
        <dbReference type="ARBA" id="ARBA00004127"/>
    </source>
</evidence>
<keyword evidence="7" id="KW-1185">Reference proteome</keyword>
<sequence>MNQPPAKPSLSPEHLAATHTSELIGKRLRAGHKPDYLPDFIYGAIDGTVTTFAVVSGVAGAELSSTIVIILGLANLIGDGFSMAASNYMGTRVEGQLRDRARIREGLEIDAYPDGEREEIRQIYAQKGFTGNDLDQAVDVITSDRQRWIDTMVAEEMGISLTYRSPWIAGLSTMIAFLIVGLIPLLPFVAVWLTSLELSAPYVVSSVMTGCAFFLVGAIKSRFVEQWWVWSGLETLVLGGSAAVSAYIVGWALRGIAV</sequence>
<keyword evidence="3 5" id="KW-1133">Transmembrane helix</keyword>
<dbReference type="EMBL" id="SJPL01000001">
    <property type="protein sequence ID" value="TWT67822.1"/>
    <property type="molecule type" value="Genomic_DNA"/>
</dbReference>
<evidence type="ECO:0000256" key="5">
    <source>
        <dbReference type="SAM" id="Phobius"/>
    </source>
</evidence>
<dbReference type="RefSeq" id="WP_146437977.1">
    <property type="nucleotide sequence ID" value="NZ_SJPL01000001.1"/>
</dbReference>
<keyword evidence="2 5" id="KW-0812">Transmembrane</keyword>
<evidence type="ECO:0000313" key="6">
    <source>
        <dbReference type="EMBL" id="TWT67822.1"/>
    </source>
</evidence>
<dbReference type="GO" id="GO:0030026">
    <property type="term" value="P:intracellular manganese ion homeostasis"/>
    <property type="evidence" value="ECO:0007669"/>
    <property type="project" value="InterPro"/>
</dbReference>
<keyword evidence="4 5" id="KW-0472">Membrane</keyword>
<organism evidence="6 7">
    <name type="scientific">Crateriforma conspicua</name>
    <dbReference type="NCBI Taxonomy" id="2527996"/>
    <lineage>
        <taxon>Bacteria</taxon>
        <taxon>Pseudomonadati</taxon>
        <taxon>Planctomycetota</taxon>
        <taxon>Planctomycetia</taxon>
        <taxon>Planctomycetales</taxon>
        <taxon>Planctomycetaceae</taxon>
        <taxon>Crateriforma</taxon>
    </lineage>
</organism>
<accession>A0A5C5Y2W6</accession>
<proteinExistence type="predicted"/>
<dbReference type="GO" id="GO:0005384">
    <property type="term" value="F:manganese ion transmembrane transporter activity"/>
    <property type="evidence" value="ECO:0007669"/>
    <property type="project" value="InterPro"/>
</dbReference>
<reference evidence="6 7" key="1">
    <citation type="submission" date="2019-02" db="EMBL/GenBank/DDBJ databases">
        <title>Deep-cultivation of Planctomycetes and their phenomic and genomic characterization uncovers novel biology.</title>
        <authorList>
            <person name="Wiegand S."/>
            <person name="Jogler M."/>
            <person name="Boedeker C."/>
            <person name="Pinto D."/>
            <person name="Vollmers J."/>
            <person name="Rivas-Marin E."/>
            <person name="Kohn T."/>
            <person name="Peeters S.H."/>
            <person name="Heuer A."/>
            <person name="Rast P."/>
            <person name="Oberbeckmann S."/>
            <person name="Bunk B."/>
            <person name="Jeske O."/>
            <person name="Meyerdierks A."/>
            <person name="Storesund J.E."/>
            <person name="Kallscheuer N."/>
            <person name="Luecker S."/>
            <person name="Lage O.M."/>
            <person name="Pohl T."/>
            <person name="Merkel B.J."/>
            <person name="Hornburger P."/>
            <person name="Mueller R.-W."/>
            <person name="Bruemmer F."/>
            <person name="Labrenz M."/>
            <person name="Spormann A.M."/>
            <person name="Op Den Camp H."/>
            <person name="Overmann J."/>
            <person name="Amann R."/>
            <person name="Jetten M.S.M."/>
            <person name="Mascher T."/>
            <person name="Medema M.H."/>
            <person name="Devos D.P."/>
            <person name="Kaster A.-K."/>
            <person name="Ovreas L."/>
            <person name="Rohde M."/>
            <person name="Galperin M.Y."/>
            <person name="Jogler C."/>
        </authorList>
    </citation>
    <scope>NUCLEOTIDE SEQUENCE [LARGE SCALE GENOMIC DNA]</scope>
    <source>
        <strain evidence="6 7">Pan14r</strain>
    </source>
</reference>
<dbReference type="AlphaFoldDB" id="A0A5C5Y2W6"/>
<feature type="transmembrane region" description="Helical" evidence="5">
    <location>
        <begin position="231"/>
        <end position="253"/>
    </location>
</feature>
<evidence type="ECO:0000256" key="2">
    <source>
        <dbReference type="ARBA" id="ARBA00022692"/>
    </source>
</evidence>
<evidence type="ECO:0000256" key="3">
    <source>
        <dbReference type="ARBA" id="ARBA00022989"/>
    </source>
</evidence>
<dbReference type="Proteomes" id="UP000317238">
    <property type="component" value="Unassembled WGS sequence"/>
</dbReference>
<protein>
    <submittedName>
        <fullName evidence="6">VIT family protein</fullName>
    </submittedName>
</protein>
<feature type="transmembrane region" description="Helical" evidence="5">
    <location>
        <begin position="199"/>
        <end position="219"/>
    </location>
</feature>
<feature type="transmembrane region" description="Helical" evidence="5">
    <location>
        <begin position="167"/>
        <end position="193"/>
    </location>
</feature>
<dbReference type="InterPro" id="IPR008217">
    <property type="entry name" value="Ccc1_fam"/>
</dbReference>
<comment type="subcellular location">
    <subcellularLocation>
        <location evidence="1">Endomembrane system</location>
        <topology evidence="1">Multi-pass membrane protein</topology>
    </subcellularLocation>
</comment>
<name>A0A5C5Y2W6_9PLAN</name>
<dbReference type="OrthoDB" id="9781619at2"/>
<gene>
    <name evidence="6" type="ORF">Pan14r_00590</name>
</gene>
<dbReference type="PANTHER" id="PTHR31851">
    <property type="entry name" value="FE(2+)/MN(2+) TRANSPORTER PCL1"/>
    <property type="match status" value="1"/>
</dbReference>
<evidence type="ECO:0000256" key="4">
    <source>
        <dbReference type="ARBA" id="ARBA00023136"/>
    </source>
</evidence>
<evidence type="ECO:0000313" key="7">
    <source>
        <dbReference type="Proteomes" id="UP000317238"/>
    </source>
</evidence>
<comment type="caution">
    <text evidence="6">The sequence shown here is derived from an EMBL/GenBank/DDBJ whole genome shotgun (WGS) entry which is preliminary data.</text>
</comment>